<evidence type="ECO:0000313" key="2">
    <source>
        <dbReference type="EMBL" id="GAH76370.1"/>
    </source>
</evidence>
<protein>
    <submittedName>
        <fullName evidence="2">Uncharacterized protein</fullName>
    </submittedName>
</protein>
<accession>X1J4F4</accession>
<comment type="caution">
    <text evidence="2">The sequence shown here is derived from an EMBL/GenBank/DDBJ whole genome shotgun (WGS) entry which is preliminary data.</text>
</comment>
<keyword evidence="1" id="KW-0812">Transmembrane</keyword>
<dbReference type="EMBL" id="BARU01044085">
    <property type="protein sequence ID" value="GAH76370.1"/>
    <property type="molecule type" value="Genomic_DNA"/>
</dbReference>
<evidence type="ECO:0000256" key="1">
    <source>
        <dbReference type="SAM" id="Phobius"/>
    </source>
</evidence>
<sequence>MILNNGFLVRLKKKNGTNFYKLGLCLFFIFIFTITSFYFDYNNKQGNNYSAENFSQKLDNTDITNLNIAAGPEIFVDPFTFNFSKIWNFF</sequence>
<proteinExistence type="predicted"/>
<keyword evidence="1" id="KW-0472">Membrane</keyword>
<organism evidence="2">
    <name type="scientific">marine sediment metagenome</name>
    <dbReference type="NCBI Taxonomy" id="412755"/>
    <lineage>
        <taxon>unclassified sequences</taxon>
        <taxon>metagenomes</taxon>
        <taxon>ecological metagenomes</taxon>
    </lineage>
</organism>
<feature type="non-terminal residue" evidence="2">
    <location>
        <position position="90"/>
    </location>
</feature>
<keyword evidence="1" id="KW-1133">Transmembrane helix</keyword>
<feature type="transmembrane region" description="Helical" evidence="1">
    <location>
        <begin position="20"/>
        <end position="39"/>
    </location>
</feature>
<reference evidence="2" key="1">
    <citation type="journal article" date="2014" name="Front. Microbiol.">
        <title>High frequency of phylogenetically diverse reductive dehalogenase-homologous genes in deep subseafloor sedimentary metagenomes.</title>
        <authorList>
            <person name="Kawai M."/>
            <person name="Futagami T."/>
            <person name="Toyoda A."/>
            <person name="Takaki Y."/>
            <person name="Nishi S."/>
            <person name="Hori S."/>
            <person name="Arai W."/>
            <person name="Tsubouchi T."/>
            <person name="Morono Y."/>
            <person name="Uchiyama I."/>
            <person name="Ito T."/>
            <person name="Fujiyama A."/>
            <person name="Inagaki F."/>
            <person name="Takami H."/>
        </authorList>
    </citation>
    <scope>NUCLEOTIDE SEQUENCE</scope>
    <source>
        <strain evidence="2">Expedition CK06-06</strain>
    </source>
</reference>
<name>X1J4F4_9ZZZZ</name>
<gene>
    <name evidence="2" type="ORF">S03H2_67360</name>
</gene>
<dbReference type="AlphaFoldDB" id="X1J4F4"/>